<feature type="domain" description="SIS" evidence="5">
    <location>
        <begin position="119"/>
        <end position="257"/>
    </location>
</feature>
<dbReference type="InterPro" id="IPR009057">
    <property type="entry name" value="Homeodomain-like_sf"/>
</dbReference>
<keyword evidence="7" id="KW-1185">Reference proteome</keyword>
<evidence type="ECO:0000256" key="2">
    <source>
        <dbReference type="ARBA" id="ARBA00023125"/>
    </source>
</evidence>
<protein>
    <submittedName>
        <fullName evidence="6">DNA-binding MurR/RpiR family transcriptional regulator</fullName>
    </submittedName>
</protein>
<comment type="caution">
    <text evidence="6">The sequence shown here is derived from an EMBL/GenBank/DDBJ whole genome shotgun (WGS) entry which is preliminary data.</text>
</comment>
<dbReference type="InterPro" id="IPR035472">
    <property type="entry name" value="RpiR-like_SIS"/>
</dbReference>
<dbReference type="RefSeq" id="WP_167056995.1">
    <property type="nucleotide sequence ID" value="NZ_JAAOZR010000014.1"/>
</dbReference>
<sequence>MANSFQWDIRKLSLTQKNIADFIEKNVDRIPFMNEKEIAQEVPTSIASVSRFWQAVGYANLKEFKSSLRELEAMTPAKKMSKIFNKVTGGDLLGDMLEQTAGYLHDTSYKLARENFDLAVEKMSQARRIYVFAPGPSEGLGSLLQFRLNRFGVDIQIMPKSGNEVYEALLHLTPQDVIIGFGFLKLAPEIQIILEYANELKCTTIIITDRLVSDLNDQATIVLYVCRGELWEFHSMVAPTAVVESIIIAVGLRIEGQALSTLETLQTLRRRSTNFISKA</sequence>
<dbReference type="PANTHER" id="PTHR30514:SF18">
    <property type="entry name" value="RPIR-FAMILY TRANSCRIPTIONAL REGULATOR"/>
    <property type="match status" value="1"/>
</dbReference>
<accession>A0ABS4I852</accession>
<dbReference type="SUPFAM" id="SSF53697">
    <property type="entry name" value="SIS domain"/>
    <property type="match status" value="1"/>
</dbReference>
<dbReference type="PROSITE" id="PS51071">
    <property type="entry name" value="HTH_RPIR"/>
    <property type="match status" value="1"/>
</dbReference>
<evidence type="ECO:0000259" key="5">
    <source>
        <dbReference type="PROSITE" id="PS51464"/>
    </source>
</evidence>
<feature type="domain" description="HTH rpiR-type" evidence="4">
    <location>
        <begin position="1"/>
        <end position="75"/>
    </location>
</feature>
<reference evidence="6 7" key="1">
    <citation type="submission" date="2021-03" db="EMBL/GenBank/DDBJ databases">
        <title>Genomic Encyclopedia of Type Strains, Phase IV (KMG-IV): sequencing the most valuable type-strain genomes for metagenomic binning, comparative biology and taxonomic classification.</title>
        <authorList>
            <person name="Goeker M."/>
        </authorList>
    </citation>
    <scope>NUCLEOTIDE SEQUENCE [LARGE SCALE GENOMIC DNA]</scope>
    <source>
        <strain evidence="6 7">DSM 24950</strain>
    </source>
</reference>
<dbReference type="InterPro" id="IPR047640">
    <property type="entry name" value="RpiR-like"/>
</dbReference>
<gene>
    <name evidence="6" type="ORF">J2Z65_006375</name>
</gene>
<dbReference type="InterPro" id="IPR001347">
    <property type="entry name" value="SIS_dom"/>
</dbReference>
<organism evidence="6 7">
    <name type="scientific">Paenibacillus aceris</name>
    <dbReference type="NCBI Taxonomy" id="869555"/>
    <lineage>
        <taxon>Bacteria</taxon>
        <taxon>Bacillati</taxon>
        <taxon>Bacillota</taxon>
        <taxon>Bacilli</taxon>
        <taxon>Bacillales</taxon>
        <taxon>Paenibacillaceae</taxon>
        <taxon>Paenibacillus</taxon>
    </lineage>
</organism>
<keyword evidence="2 6" id="KW-0238">DNA-binding</keyword>
<dbReference type="GO" id="GO:0003677">
    <property type="term" value="F:DNA binding"/>
    <property type="evidence" value="ECO:0007669"/>
    <property type="project" value="UniProtKB-KW"/>
</dbReference>
<dbReference type="Proteomes" id="UP001519344">
    <property type="component" value="Unassembled WGS sequence"/>
</dbReference>
<dbReference type="InterPro" id="IPR046348">
    <property type="entry name" value="SIS_dom_sf"/>
</dbReference>
<evidence type="ECO:0000313" key="7">
    <source>
        <dbReference type="Proteomes" id="UP001519344"/>
    </source>
</evidence>
<evidence type="ECO:0000259" key="4">
    <source>
        <dbReference type="PROSITE" id="PS51071"/>
    </source>
</evidence>
<dbReference type="Gene3D" id="1.10.10.10">
    <property type="entry name" value="Winged helix-like DNA-binding domain superfamily/Winged helix DNA-binding domain"/>
    <property type="match status" value="1"/>
</dbReference>
<dbReference type="CDD" id="cd05013">
    <property type="entry name" value="SIS_RpiR"/>
    <property type="match status" value="1"/>
</dbReference>
<keyword evidence="1" id="KW-0805">Transcription regulation</keyword>
<dbReference type="EMBL" id="JAGGKV010000029">
    <property type="protein sequence ID" value="MBP1967111.1"/>
    <property type="molecule type" value="Genomic_DNA"/>
</dbReference>
<dbReference type="InterPro" id="IPR000281">
    <property type="entry name" value="HTH_RpiR"/>
</dbReference>
<name>A0ABS4I852_9BACL</name>
<dbReference type="InterPro" id="IPR036388">
    <property type="entry name" value="WH-like_DNA-bd_sf"/>
</dbReference>
<dbReference type="SUPFAM" id="SSF46689">
    <property type="entry name" value="Homeodomain-like"/>
    <property type="match status" value="1"/>
</dbReference>
<dbReference type="PROSITE" id="PS51464">
    <property type="entry name" value="SIS"/>
    <property type="match status" value="1"/>
</dbReference>
<evidence type="ECO:0000313" key="6">
    <source>
        <dbReference type="EMBL" id="MBP1967111.1"/>
    </source>
</evidence>
<evidence type="ECO:0000256" key="1">
    <source>
        <dbReference type="ARBA" id="ARBA00023015"/>
    </source>
</evidence>
<dbReference type="Gene3D" id="3.40.50.10490">
    <property type="entry name" value="Glucose-6-phosphate isomerase like protein, domain 1"/>
    <property type="match status" value="1"/>
</dbReference>
<dbReference type="PANTHER" id="PTHR30514">
    <property type="entry name" value="GLUCOKINASE"/>
    <property type="match status" value="1"/>
</dbReference>
<proteinExistence type="predicted"/>
<evidence type="ECO:0000256" key="3">
    <source>
        <dbReference type="ARBA" id="ARBA00023163"/>
    </source>
</evidence>
<keyword evidence="3" id="KW-0804">Transcription</keyword>
<dbReference type="Pfam" id="PF01380">
    <property type="entry name" value="SIS"/>
    <property type="match status" value="1"/>
</dbReference>